<evidence type="ECO:0000256" key="1">
    <source>
        <dbReference type="ARBA" id="ARBA00009437"/>
    </source>
</evidence>
<dbReference type="SUPFAM" id="SSF53850">
    <property type="entry name" value="Periplasmic binding protein-like II"/>
    <property type="match status" value="1"/>
</dbReference>
<dbReference type="GO" id="GO:0003700">
    <property type="term" value="F:DNA-binding transcription factor activity"/>
    <property type="evidence" value="ECO:0007669"/>
    <property type="project" value="InterPro"/>
</dbReference>
<dbReference type="GO" id="GO:0000976">
    <property type="term" value="F:transcription cis-regulatory region binding"/>
    <property type="evidence" value="ECO:0007669"/>
    <property type="project" value="TreeGrafter"/>
</dbReference>
<dbReference type="Gene3D" id="3.40.190.10">
    <property type="entry name" value="Periplasmic binding protein-like II"/>
    <property type="match status" value="1"/>
</dbReference>
<dbReference type="AlphaFoldDB" id="A0AAV4ZGH8"/>
<feature type="domain" description="HTH lysR-type" evidence="5">
    <location>
        <begin position="1"/>
        <end position="58"/>
    </location>
</feature>
<dbReference type="Proteomes" id="UP001055247">
    <property type="component" value="Unassembled WGS sequence"/>
</dbReference>
<dbReference type="PANTHER" id="PTHR30126">
    <property type="entry name" value="HTH-TYPE TRANSCRIPTIONAL REGULATOR"/>
    <property type="match status" value="1"/>
</dbReference>
<evidence type="ECO:0000256" key="4">
    <source>
        <dbReference type="ARBA" id="ARBA00023163"/>
    </source>
</evidence>
<evidence type="ECO:0000313" key="7">
    <source>
        <dbReference type="Proteomes" id="UP001055247"/>
    </source>
</evidence>
<accession>A0AAV4ZGH8</accession>
<keyword evidence="3" id="KW-0238">DNA-binding</keyword>
<dbReference type="RefSeq" id="WP_238229374.1">
    <property type="nucleotide sequence ID" value="NZ_BPQO01000002.1"/>
</dbReference>
<organism evidence="6 7">
    <name type="scientific">Methylobacterium hispanicum</name>
    <dbReference type="NCBI Taxonomy" id="270350"/>
    <lineage>
        <taxon>Bacteria</taxon>
        <taxon>Pseudomonadati</taxon>
        <taxon>Pseudomonadota</taxon>
        <taxon>Alphaproteobacteria</taxon>
        <taxon>Hyphomicrobiales</taxon>
        <taxon>Methylobacteriaceae</taxon>
        <taxon>Methylobacterium</taxon>
    </lineage>
</organism>
<dbReference type="PANTHER" id="PTHR30126:SF2">
    <property type="entry name" value="HTH-TYPE TRANSCRIPTIONAL REGULATOR YJIE"/>
    <property type="match status" value="1"/>
</dbReference>
<dbReference type="Gene3D" id="1.10.10.10">
    <property type="entry name" value="Winged helix-like DNA-binding domain superfamily/Winged helix DNA-binding domain"/>
    <property type="match status" value="1"/>
</dbReference>
<dbReference type="InterPro" id="IPR005119">
    <property type="entry name" value="LysR_subst-bd"/>
</dbReference>
<dbReference type="Pfam" id="PF03466">
    <property type="entry name" value="LysR_substrate"/>
    <property type="match status" value="1"/>
</dbReference>
<evidence type="ECO:0000256" key="2">
    <source>
        <dbReference type="ARBA" id="ARBA00023015"/>
    </source>
</evidence>
<gene>
    <name evidence="6" type="primary">yjiE_1</name>
    <name evidence="6" type="ORF">BHAOGJBA_0465</name>
</gene>
<dbReference type="Pfam" id="PF00126">
    <property type="entry name" value="HTH_1"/>
    <property type="match status" value="1"/>
</dbReference>
<dbReference type="PROSITE" id="PS50931">
    <property type="entry name" value="HTH_LYSR"/>
    <property type="match status" value="1"/>
</dbReference>
<name>A0AAV4ZGH8_9HYPH</name>
<dbReference type="SUPFAM" id="SSF46785">
    <property type="entry name" value="Winged helix' DNA-binding domain"/>
    <property type="match status" value="1"/>
</dbReference>
<evidence type="ECO:0000256" key="3">
    <source>
        <dbReference type="ARBA" id="ARBA00023125"/>
    </source>
</evidence>
<dbReference type="CDD" id="cd05466">
    <property type="entry name" value="PBP2_LTTR_substrate"/>
    <property type="match status" value="1"/>
</dbReference>
<reference evidence="6" key="1">
    <citation type="journal article" date="2016" name="Front. Microbiol.">
        <title>Genome Sequence of the Piezophilic, Mesophilic Sulfate-Reducing Bacterium Desulfovibrio indicus J2T.</title>
        <authorList>
            <person name="Cao J."/>
            <person name="Maignien L."/>
            <person name="Shao Z."/>
            <person name="Alain K."/>
            <person name="Jebbar M."/>
        </authorList>
    </citation>
    <scope>NUCLEOTIDE SEQUENCE</scope>
    <source>
        <strain evidence="6">DSM 16372</strain>
    </source>
</reference>
<dbReference type="InterPro" id="IPR036390">
    <property type="entry name" value="WH_DNA-bd_sf"/>
</dbReference>
<evidence type="ECO:0000313" key="6">
    <source>
        <dbReference type="EMBL" id="GJD86966.1"/>
    </source>
</evidence>
<evidence type="ECO:0000259" key="5">
    <source>
        <dbReference type="PROSITE" id="PS50931"/>
    </source>
</evidence>
<dbReference type="EMBL" id="BPQO01000002">
    <property type="protein sequence ID" value="GJD86966.1"/>
    <property type="molecule type" value="Genomic_DNA"/>
</dbReference>
<keyword evidence="4" id="KW-0804">Transcription</keyword>
<comment type="caution">
    <text evidence="6">The sequence shown here is derived from an EMBL/GenBank/DDBJ whole genome shotgun (WGS) entry which is preliminary data.</text>
</comment>
<keyword evidence="2" id="KW-0805">Transcription regulation</keyword>
<comment type="similarity">
    <text evidence="1">Belongs to the LysR transcriptional regulatory family.</text>
</comment>
<dbReference type="PRINTS" id="PR00039">
    <property type="entry name" value="HTHLYSR"/>
</dbReference>
<reference evidence="6" key="2">
    <citation type="submission" date="2021-08" db="EMBL/GenBank/DDBJ databases">
        <authorList>
            <person name="Tani A."/>
            <person name="Ola A."/>
            <person name="Ogura Y."/>
            <person name="Katsura K."/>
            <person name="Hayashi T."/>
        </authorList>
    </citation>
    <scope>NUCLEOTIDE SEQUENCE</scope>
    <source>
        <strain evidence="6">DSM 16372</strain>
    </source>
</reference>
<dbReference type="InterPro" id="IPR036388">
    <property type="entry name" value="WH-like_DNA-bd_sf"/>
</dbReference>
<dbReference type="InterPro" id="IPR000847">
    <property type="entry name" value="LysR_HTH_N"/>
</dbReference>
<sequence>MELKWIEDFLSLAETRSFSRSAEARHVTQSAFSRRIRSLEVWLGTALLDRSTYPITLTADGRHFLETAEEVVRLLTLSRADFRNRSERSSLPVVTITALHSLCLSFLPRWLGTIRGGLGPMGSRVLPENFNICIQALVEGGYDLLLTYHHPGIPIPLDPERHPCLVVGRDSLAAVAAPAGLVPDREGRLPLLQYSRGSFLGRLAAIAQAREGAPATYPVHTNENSMAEALRSMALAGHGVAWLPRSLVAPEIAAGALAIVSPEMPMEIRLYRSAERARPFLDAVWAAAADAVQDYSDAE</sequence>
<keyword evidence="7" id="KW-1185">Reference proteome</keyword>
<proteinExistence type="inferred from homology"/>
<protein>
    <submittedName>
        <fullName evidence="6">HTH-type transcriptional regulator YjiE</fullName>
    </submittedName>
</protein>